<proteinExistence type="predicted"/>
<gene>
    <name evidence="1" type="ORF">HPB47_000727</name>
</gene>
<keyword evidence="2" id="KW-1185">Reference proteome</keyword>
<dbReference type="Proteomes" id="UP000805193">
    <property type="component" value="Unassembled WGS sequence"/>
</dbReference>
<evidence type="ECO:0000313" key="2">
    <source>
        <dbReference type="Proteomes" id="UP000805193"/>
    </source>
</evidence>
<reference evidence="1 2" key="1">
    <citation type="journal article" date="2020" name="Cell">
        <title>Large-Scale Comparative Analyses of Tick Genomes Elucidate Their Genetic Diversity and Vector Capacities.</title>
        <authorList>
            <consortium name="Tick Genome and Microbiome Consortium (TIGMIC)"/>
            <person name="Jia N."/>
            <person name="Wang J."/>
            <person name="Shi W."/>
            <person name="Du L."/>
            <person name="Sun Y."/>
            <person name="Zhan W."/>
            <person name="Jiang J.F."/>
            <person name="Wang Q."/>
            <person name="Zhang B."/>
            <person name="Ji P."/>
            <person name="Bell-Sakyi L."/>
            <person name="Cui X.M."/>
            <person name="Yuan T.T."/>
            <person name="Jiang B.G."/>
            <person name="Yang W.F."/>
            <person name="Lam T.T."/>
            <person name="Chang Q.C."/>
            <person name="Ding S.J."/>
            <person name="Wang X.J."/>
            <person name="Zhu J.G."/>
            <person name="Ruan X.D."/>
            <person name="Zhao L."/>
            <person name="Wei J.T."/>
            <person name="Ye R.Z."/>
            <person name="Que T.C."/>
            <person name="Du C.H."/>
            <person name="Zhou Y.H."/>
            <person name="Cheng J.X."/>
            <person name="Dai P.F."/>
            <person name="Guo W.B."/>
            <person name="Han X.H."/>
            <person name="Huang E.J."/>
            <person name="Li L.F."/>
            <person name="Wei W."/>
            <person name="Gao Y.C."/>
            <person name="Liu J.Z."/>
            <person name="Shao H.Z."/>
            <person name="Wang X."/>
            <person name="Wang C.C."/>
            <person name="Yang T.C."/>
            <person name="Huo Q.B."/>
            <person name="Li W."/>
            <person name="Chen H.Y."/>
            <person name="Chen S.E."/>
            <person name="Zhou L.G."/>
            <person name="Ni X.B."/>
            <person name="Tian J.H."/>
            <person name="Sheng Y."/>
            <person name="Liu T."/>
            <person name="Pan Y.S."/>
            <person name="Xia L.Y."/>
            <person name="Li J."/>
            <person name="Zhao F."/>
            <person name="Cao W.C."/>
        </authorList>
    </citation>
    <scope>NUCLEOTIDE SEQUENCE [LARGE SCALE GENOMIC DNA]</scope>
    <source>
        <strain evidence="1">Iper-2018</strain>
    </source>
</reference>
<dbReference type="EMBL" id="JABSTQ010010094">
    <property type="protein sequence ID" value="KAG0423497.1"/>
    <property type="molecule type" value="Genomic_DNA"/>
</dbReference>
<protein>
    <submittedName>
        <fullName evidence="1">Uncharacterized protein</fullName>
    </submittedName>
</protein>
<comment type="caution">
    <text evidence="1">The sequence shown here is derived from an EMBL/GenBank/DDBJ whole genome shotgun (WGS) entry which is preliminary data.</text>
</comment>
<evidence type="ECO:0000313" key="1">
    <source>
        <dbReference type="EMBL" id="KAG0423497.1"/>
    </source>
</evidence>
<sequence length="155" mass="17848">MGSAPVIFHQSPLFSFTLSPFPVPPTEREKICRLRHLVAKRRHQPPSLQVLHTGRSLLFALRAPRTTGTPSPYLSPPPLSPKLRRRRRRRVPFPSLRNKLVRHRSWGFRAERVDQPVSVGLREKPQRLRHFFGCEKDRKDATGFPAALGHRRSSA</sequence>
<organism evidence="1 2">
    <name type="scientific">Ixodes persulcatus</name>
    <name type="common">Taiga tick</name>
    <dbReference type="NCBI Taxonomy" id="34615"/>
    <lineage>
        <taxon>Eukaryota</taxon>
        <taxon>Metazoa</taxon>
        <taxon>Ecdysozoa</taxon>
        <taxon>Arthropoda</taxon>
        <taxon>Chelicerata</taxon>
        <taxon>Arachnida</taxon>
        <taxon>Acari</taxon>
        <taxon>Parasitiformes</taxon>
        <taxon>Ixodida</taxon>
        <taxon>Ixodoidea</taxon>
        <taxon>Ixodidae</taxon>
        <taxon>Ixodinae</taxon>
        <taxon>Ixodes</taxon>
    </lineage>
</organism>
<name>A0AC60PSL9_IXOPE</name>
<accession>A0AC60PSL9</accession>